<dbReference type="PROSITE" id="PS51841">
    <property type="entry name" value="LTD"/>
    <property type="match status" value="2"/>
</dbReference>
<dbReference type="InterPro" id="IPR051918">
    <property type="entry name" value="STPP_CPPED1"/>
</dbReference>
<gene>
    <name evidence="4" type="ORF">BHLFYP23_00159</name>
</gene>
<keyword evidence="2" id="KW-1133">Transmembrane helix</keyword>
<feature type="domain" description="LTD" evidence="3">
    <location>
        <begin position="339"/>
        <end position="480"/>
    </location>
</feature>
<proteinExistence type="predicted"/>
<feature type="domain" description="LTD" evidence="3">
    <location>
        <begin position="50"/>
        <end position="190"/>
    </location>
</feature>
<evidence type="ECO:0000256" key="2">
    <source>
        <dbReference type="SAM" id="Phobius"/>
    </source>
</evidence>
<keyword evidence="2" id="KW-0812">Transmembrane</keyword>
<feature type="region of interest" description="Disordered" evidence="1">
    <location>
        <begin position="1609"/>
        <end position="1652"/>
    </location>
</feature>
<dbReference type="SUPFAM" id="SSF74853">
    <property type="entry name" value="Lamin A/C globular tail domain"/>
    <property type="match status" value="1"/>
</dbReference>
<reference evidence="4" key="1">
    <citation type="submission" date="2019-11" db="EMBL/GenBank/DDBJ databases">
        <authorList>
            <person name="Feng L."/>
        </authorList>
    </citation>
    <scope>NUCLEOTIDE SEQUENCE</scope>
    <source>
        <strain evidence="4">BhanseniiLFYP23</strain>
    </source>
</reference>
<dbReference type="Pfam" id="PF16403">
    <property type="entry name" value="Bact_surface_Ig-like"/>
    <property type="match status" value="1"/>
</dbReference>
<dbReference type="Pfam" id="PF00932">
    <property type="entry name" value="LTD"/>
    <property type="match status" value="1"/>
</dbReference>
<accession>A0A6N2TXE3</accession>
<dbReference type="Gene3D" id="2.60.40.10">
    <property type="entry name" value="Immunoglobulins"/>
    <property type="match status" value="1"/>
</dbReference>
<dbReference type="PANTHER" id="PTHR43143:SF5">
    <property type="entry name" value="SECRETED PROTEIN"/>
    <property type="match status" value="1"/>
</dbReference>
<name>A0A6N2TXE3_BLAHA</name>
<evidence type="ECO:0000256" key="1">
    <source>
        <dbReference type="SAM" id="MobiDB-lite"/>
    </source>
</evidence>
<organism evidence="4">
    <name type="scientific">Blautia hansenii</name>
    <name type="common">Ruminococcus hansenii</name>
    <dbReference type="NCBI Taxonomy" id="1322"/>
    <lineage>
        <taxon>Bacteria</taxon>
        <taxon>Bacillati</taxon>
        <taxon>Bacillota</taxon>
        <taxon>Clostridia</taxon>
        <taxon>Lachnospirales</taxon>
        <taxon>Lachnospiraceae</taxon>
        <taxon>Blautia</taxon>
    </lineage>
</organism>
<evidence type="ECO:0000313" key="4">
    <source>
        <dbReference type="EMBL" id="VYT10248.1"/>
    </source>
</evidence>
<feature type="transmembrane region" description="Helical" evidence="2">
    <location>
        <begin position="1660"/>
        <end position="1682"/>
    </location>
</feature>
<dbReference type="EMBL" id="CACRSY010000012">
    <property type="protein sequence ID" value="VYT10248.1"/>
    <property type="molecule type" value="Genomic_DNA"/>
</dbReference>
<dbReference type="PANTHER" id="PTHR43143">
    <property type="entry name" value="METALLOPHOSPHOESTERASE, CALCINEURIN SUPERFAMILY"/>
    <property type="match status" value="1"/>
</dbReference>
<dbReference type="InterPro" id="IPR032179">
    <property type="entry name" value="Cry22Aa_Ig-like"/>
</dbReference>
<feature type="compositionally biased region" description="Polar residues" evidence="1">
    <location>
        <begin position="1636"/>
        <end position="1652"/>
    </location>
</feature>
<dbReference type="InterPro" id="IPR036415">
    <property type="entry name" value="Lamin_tail_dom_sf"/>
</dbReference>
<protein>
    <submittedName>
        <fullName evidence="4">Calcineurin-like phosphoesterase</fullName>
    </submittedName>
</protein>
<dbReference type="InterPro" id="IPR001322">
    <property type="entry name" value="Lamin_tail_dom"/>
</dbReference>
<keyword evidence="2" id="KW-0472">Membrane</keyword>
<sequence>MYVTFIIKKNAVKMMEVSMKKLDRKSITMSMLGLVAIVGVGQQVLAQDIEKTSQEVQAPILVTEVVPNTDNLNSLDAYEYFELTNITDQSVDMENYDLVYLNGEKTSVWTPDFESIPAKSSAIVWIRNEGNTEITKSDFCAYYTEKGYGEIEENSLIGELECDGLSNSGTRQLQILSKTGKILTTVEYNTDESENKKIDVDEAICFSYDNSNVTSKYDCEPTPLTVAPEDIKCGFTFPSKVDAANMIATEVSNLDENTDLNIEVTDTNLGIDQILSGKIIIDGENEYPLHYNEKGKLVGTVPFSDLEDKESFFYQATIFDGTNTAKTQERQVVIHKDAEKPEIDITKVPPLTITEVLPDTSNVEGADAYEFIEVSNNSNQEINLKDYGIYYVYPDTGVQTAWWETNKDKKIQPGEALVFWIKNGSNDYLTRDDFNANFGVELSENELIEVSSGGMANSGKRGIRICTNVGDEIDSIVYNDANADNTIADKSITYQNQYTNGIFQTVMTSDEAEPTPGTITDKEKATYQAQLTVPADSPKVVDHTGTAFDNSTESFPFSVEAFSNETTIKTVMLYLKNNNQSQFESYKLVRSGENQFEKVLSNVDLLNKKNFTYYFEVSDGYSTIQTEEKEIYNTDAEIMESLNLKDGDIVTDKQQIIANGNQLQIDGVDVSEKSQKSINGNGKIAFEATDTDVFFKNAVAVDGEVVGVFNEGTYSDVATYVYDIHAEKFDVENKTITVEFHAGNKANVLEHNIENNDDFTIRNIRLILPNGKTLFPISYQAKKGLGAVEHDNMDQAPMIDVSIPSQETDISMGDGTSKYEILYATFHLEDTDFDAIRYLWDTTQETDGEHVISNGKSQISVRVDNTAPEIISNIEEGKLYHSGTIEAEVKDTISNQVSMAVLLDGKSISVPYEFRALEMKQGEHIIQITGRDEVGNMAEKEIHFTTPVESATIDENVLPENGTTVQTAPILSIKPTDETNDDMTVTFKKGERYQLGDSNIVKDSGISNQSGIVEKAFEENIGNGFPYDSFQLQLDDTVDENTVISLEWSGNSNNEKTFMYVYNTALEQWEKIEVQQTIIEEGMKLTGDVTLKDHILDGKVNVIVQNGEGYTPTQYDENSGASNYSINETPDNVETFNENDTPRNEYDFTFAVESDTQYYNEDYEDNQDQTVDGAYQHQLNIHNWLLGNRERMNIQYLFHDGDIIDDEPNQKEWVQADEAYQKLDDAEFPYGILAGNHDVGHLNGDYGNYQQYFGESRYENNPWYGESYKDNRGHYDLITVGGIDFIMIYMGWGIGDEEIQWMNDVLAQYPERKAILNFHEYLLASGGLGEEPQRIHDEVVAKNENVCMVLSGHYHNAKTTVDTFVNEDGTQREVYNLLFDYQGLIEGGAGYMRLMHFDLDNEKIIIRTFSPSHGGTEYENYGDYDAKPSENPNVGNEFCIEDANLNDAETFEIPFAELGIQPEIKTLETTSLNVNVYNDDVIGSVTDVKSGTDASYVWETAEEGMNGWYAEVTDDNGGFSRTNVHYINVQYDTEKPILTVPTDTKLKEGDCFDEWEGVSAVDNVDGDITKNIIITGKVNTSIAGEYELIYEVTDFAGNKTSINRSVVVEPKNATPINPEDNTSGNGKPDGGNDDNTTAGLKPQSTVHNSTNVKTKDENEVGILLGIAFLAFVTGGSIFVYTLKKHR</sequence>
<dbReference type="SUPFAM" id="SSF56300">
    <property type="entry name" value="Metallo-dependent phosphatases"/>
    <property type="match status" value="1"/>
</dbReference>
<dbReference type="InterPro" id="IPR029052">
    <property type="entry name" value="Metallo-depent_PP-like"/>
</dbReference>
<dbReference type="Gene3D" id="3.60.21.10">
    <property type="match status" value="1"/>
</dbReference>
<dbReference type="InterPro" id="IPR013783">
    <property type="entry name" value="Ig-like_fold"/>
</dbReference>
<evidence type="ECO:0000259" key="3">
    <source>
        <dbReference type="PROSITE" id="PS51841"/>
    </source>
</evidence>